<name>A0A1Q9C8Q5_SYMMI</name>
<keyword evidence="3" id="KW-1185">Reference proteome</keyword>
<organism evidence="2 3">
    <name type="scientific">Symbiodinium microadriaticum</name>
    <name type="common">Dinoflagellate</name>
    <name type="synonym">Zooxanthella microadriatica</name>
    <dbReference type="NCBI Taxonomy" id="2951"/>
    <lineage>
        <taxon>Eukaryota</taxon>
        <taxon>Sar</taxon>
        <taxon>Alveolata</taxon>
        <taxon>Dinophyceae</taxon>
        <taxon>Suessiales</taxon>
        <taxon>Symbiodiniaceae</taxon>
        <taxon>Symbiodinium</taxon>
    </lineage>
</organism>
<proteinExistence type="predicted"/>
<evidence type="ECO:0000313" key="3">
    <source>
        <dbReference type="Proteomes" id="UP000186817"/>
    </source>
</evidence>
<reference evidence="2 3" key="1">
    <citation type="submission" date="2016-02" db="EMBL/GenBank/DDBJ databases">
        <title>Genome analysis of coral dinoflagellate symbionts highlights evolutionary adaptations to a symbiotic lifestyle.</title>
        <authorList>
            <person name="Aranda M."/>
            <person name="Li Y."/>
            <person name="Liew Y.J."/>
            <person name="Baumgarten S."/>
            <person name="Simakov O."/>
            <person name="Wilson M."/>
            <person name="Piel J."/>
            <person name="Ashoor H."/>
            <person name="Bougouffa S."/>
            <person name="Bajic V.B."/>
            <person name="Ryu T."/>
            <person name="Ravasi T."/>
            <person name="Bayer T."/>
            <person name="Micklem G."/>
            <person name="Kim H."/>
            <person name="Bhak J."/>
            <person name="Lajeunesse T.C."/>
            <person name="Voolstra C.R."/>
        </authorList>
    </citation>
    <scope>NUCLEOTIDE SEQUENCE [LARGE SCALE GENOMIC DNA]</scope>
    <source>
        <strain evidence="2 3">CCMP2467</strain>
    </source>
</reference>
<accession>A0A1Q9C8Q5</accession>
<dbReference type="OrthoDB" id="10308654at2759"/>
<dbReference type="EMBL" id="LSRX01001501">
    <property type="protein sequence ID" value="OLP79309.1"/>
    <property type="molecule type" value="Genomic_DNA"/>
</dbReference>
<protein>
    <submittedName>
        <fullName evidence="2">Uncharacterized protein</fullName>
    </submittedName>
</protein>
<keyword evidence="1" id="KW-0732">Signal</keyword>
<evidence type="ECO:0000313" key="2">
    <source>
        <dbReference type="EMBL" id="OLP79309.1"/>
    </source>
</evidence>
<sequence>MRLRRDWMRLFASPLLLQAVCGLEIEVYHVNEYRNGPIPVDMDSGDVVGCWYDEGKSPSTIAELLDRAQVDDLERKLDQIIVKAEGQKMIALKAIDYFPAQNTTMALSSLATNRRLRFFVGTNFSPAKFAARPPKAPTVPGVTFKKLFAGQYLRVQFQQAYHDGNRDFRWTRGAAMTAFLEGLWDVAKPVAPEDVRHMQSRLVVQYDAHVTVERHPVTIQLGDHRKCSTVPSKMKTSELHHADIFFDFRFVLMRPFACAEPVSLFAPDCQNKETNSPDLVVNQLRLSVQEDSWADYAECNLGISGDVDPFGNPCPAGKYCCFCGRPPLSSIEGTLVRRSRATEQWADSRSKRLMLNMARDDLGSQVSGDEIYEFYEFSVKKGMDYVPHSWCNKSAPEWVCWQTKLNAKLPASNPGWWYSTLAQGYCPRQTGTNCAWNVSSVQKIVNKTCHKESFFTSVERVTPSCFKACGLRNVTSPCWTRCFFRAVLGEEAGHAGGAIGGIPAPELVRMWRAPFDSEDASLGGCPAMPGGFSPPPPSQAFVV</sequence>
<evidence type="ECO:0000256" key="1">
    <source>
        <dbReference type="SAM" id="SignalP"/>
    </source>
</evidence>
<comment type="caution">
    <text evidence="2">The sequence shown here is derived from an EMBL/GenBank/DDBJ whole genome shotgun (WGS) entry which is preliminary data.</text>
</comment>
<feature type="chain" id="PRO_5012728782" evidence="1">
    <location>
        <begin position="23"/>
        <end position="543"/>
    </location>
</feature>
<dbReference type="Proteomes" id="UP000186817">
    <property type="component" value="Unassembled WGS sequence"/>
</dbReference>
<gene>
    <name evidence="2" type="ORF">AK812_SmicGene40415</name>
</gene>
<dbReference type="AlphaFoldDB" id="A0A1Q9C8Q5"/>
<feature type="signal peptide" evidence="1">
    <location>
        <begin position="1"/>
        <end position="22"/>
    </location>
</feature>